<dbReference type="STRING" id="888268.A0A1E5ULZ6"/>
<protein>
    <submittedName>
        <fullName evidence="1">Uncharacterized protein</fullName>
    </submittedName>
</protein>
<evidence type="ECO:0000313" key="1">
    <source>
        <dbReference type="EMBL" id="OEL13891.1"/>
    </source>
</evidence>
<keyword evidence="2" id="KW-1185">Reference proteome</keyword>
<dbReference type="Proteomes" id="UP000095767">
    <property type="component" value="Unassembled WGS sequence"/>
</dbReference>
<sequence>LTYLSQHILHCLLVCVCNDGHLYRSSCWNGCFTLSDVLILLDGHVRINPSIIKEGYTPARGEANYLSLYDIVITFVDVAASRYPVHLQHLLYLLRNADNQLRVKPEFVIFLINHSCLLTYAEKRKLYDVVDKFFWNPTG</sequence>
<proteinExistence type="predicted"/>
<dbReference type="AlphaFoldDB" id="A0A1E5ULZ6"/>
<feature type="non-terminal residue" evidence="1">
    <location>
        <position position="1"/>
    </location>
</feature>
<evidence type="ECO:0000313" key="2">
    <source>
        <dbReference type="Proteomes" id="UP000095767"/>
    </source>
</evidence>
<dbReference type="OrthoDB" id="696839at2759"/>
<name>A0A1E5ULZ6_9POAL</name>
<dbReference type="EMBL" id="LWDX02071912">
    <property type="protein sequence ID" value="OEL13891.1"/>
    <property type="molecule type" value="Genomic_DNA"/>
</dbReference>
<accession>A0A1E5ULZ6</accession>
<comment type="caution">
    <text evidence="1">The sequence shown here is derived from an EMBL/GenBank/DDBJ whole genome shotgun (WGS) entry which is preliminary data.</text>
</comment>
<organism evidence="1 2">
    <name type="scientific">Dichanthelium oligosanthes</name>
    <dbReference type="NCBI Taxonomy" id="888268"/>
    <lineage>
        <taxon>Eukaryota</taxon>
        <taxon>Viridiplantae</taxon>
        <taxon>Streptophyta</taxon>
        <taxon>Embryophyta</taxon>
        <taxon>Tracheophyta</taxon>
        <taxon>Spermatophyta</taxon>
        <taxon>Magnoliopsida</taxon>
        <taxon>Liliopsida</taxon>
        <taxon>Poales</taxon>
        <taxon>Poaceae</taxon>
        <taxon>PACMAD clade</taxon>
        <taxon>Panicoideae</taxon>
        <taxon>Panicodae</taxon>
        <taxon>Paniceae</taxon>
        <taxon>Dichantheliinae</taxon>
        <taxon>Dichanthelium</taxon>
    </lineage>
</organism>
<gene>
    <name evidence="1" type="ORF">BAE44_0025090</name>
</gene>
<reference evidence="1 2" key="1">
    <citation type="submission" date="2016-09" db="EMBL/GenBank/DDBJ databases">
        <title>The draft genome of Dichanthelium oligosanthes: A C3 panicoid grass species.</title>
        <authorList>
            <person name="Studer A.J."/>
            <person name="Schnable J.C."/>
            <person name="Brutnell T.P."/>
        </authorList>
    </citation>
    <scope>NUCLEOTIDE SEQUENCE [LARGE SCALE GENOMIC DNA]</scope>
    <source>
        <strain evidence="2">cv. Kellogg 1175</strain>
        <tissue evidence="1">Leaf</tissue>
    </source>
</reference>